<evidence type="ECO:0000259" key="2">
    <source>
        <dbReference type="Pfam" id="PF04892"/>
    </source>
</evidence>
<dbReference type="RefSeq" id="WP_146197831.1">
    <property type="nucleotide sequence ID" value="NZ_JACWLN010000001.1"/>
</dbReference>
<comment type="caution">
    <text evidence="4">The sequence shown here is derived from an EMBL/GenBank/DDBJ whole genome shotgun (WGS) entry which is preliminary data.</text>
</comment>
<dbReference type="NCBIfam" id="NF037970">
    <property type="entry name" value="vanZ_1"/>
    <property type="match status" value="1"/>
</dbReference>
<dbReference type="OrthoDB" id="5472246at2"/>
<organism evidence="4 5">
    <name type="scientific">Maribacter polysiphoniae</name>
    <dbReference type="NCBI Taxonomy" id="429344"/>
    <lineage>
        <taxon>Bacteria</taxon>
        <taxon>Pseudomonadati</taxon>
        <taxon>Bacteroidota</taxon>
        <taxon>Flavobacteriia</taxon>
        <taxon>Flavobacteriales</taxon>
        <taxon>Flavobacteriaceae</taxon>
        <taxon>Maribacter</taxon>
    </lineage>
</organism>
<evidence type="ECO:0000313" key="3">
    <source>
        <dbReference type="EMBL" id="MBD1259590.1"/>
    </source>
</evidence>
<reference evidence="4 5" key="1">
    <citation type="submission" date="2018-05" db="EMBL/GenBank/DDBJ databases">
        <title>Genomic Encyclopedia of Archaeal and Bacterial Type Strains, Phase II (KMG-II): from individual species to whole genera.</title>
        <authorList>
            <person name="Goeker M."/>
        </authorList>
    </citation>
    <scope>NUCLEOTIDE SEQUENCE [LARGE SCALE GENOMIC DNA]</scope>
    <source>
        <strain evidence="4 5">DSM 23514</strain>
    </source>
</reference>
<dbReference type="Proteomes" id="UP000651837">
    <property type="component" value="Unassembled WGS sequence"/>
</dbReference>
<dbReference type="EMBL" id="JACWLN010000001">
    <property type="protein sequence ID" value="MBD1259590.1"/>
    <property type="molecule type" value="Genomic_DNA"/>
</dbReference>
<dbReference type="Pfam" id="PF04892">
    <property type="entry name" value="VanZ"/>
    <property type="match status" value="1"/>
</dbReference>
<feature type="transmembrane region" description="Helical" evidence="1">
    <location>
        <begin position="73"/>
        <end position="94"/>
    </location>
</feature>
<dbReference type="PANTHER" id="PTHR28008">
    <property type="entry name" value="DOMAIN PROTEIN, PUTATIVE (AFU_ORTHOLOGUE AFUA_3G10980)-RELATED"/>
    <property type="match status" value="1"/>
</dbReference>
<gene>
    <name evidence="3" type="primary">vanZ</name>
    <name evidence="3" type="ORF">HZY62_03245</name>
    <name evidence="4" type="ORF">LX92_02603</name>
</gene>
<feature type="transmembrane region" description="Helical" evidence="1">
    <location>
        <begin position="7"/>
        <end position="26"/>
    </location>
</feature>
<dbReference type="AlphaFoldDB" id="A0A316DYT5"/>
<feature type="transmembrane region" description="Helical" evidence="1">
    <location>
        <begin position="106"/>
        <end position="125"/>
    </location>
</feature>
<reference evidence="3 6" key="2">
    <citation type="submission" date="2020-07" db="EMBL/GenBank/DDBJ databases">
        <title>The draft genome sequence of Maribacter polysiphoniae KCTC 22021.</title>
        <authorList>
            <person name="Mu L."/>
        </authorList>
    </citation>
    <scope>NUCLEOTIDE SEQUENCE [LARGE SCALE GENOMIC DNA]</scope>
    <source>
        <strain evidence="3 6">KCTC 22021</strain>
    </source>
</reference>
<evidence type="ECO:0000256" key="1">
    <source>
        <dbReference type="SAM" id="Phobius"/>
    </source>
</evidence>
<feature type="domain" description="VanZ-like" evidence="2">
    <location>
        <begin position="11"/>
        <end position="120"/>
    </location>
</feature>
<proteinExistence type="predicted"/>
<evidence type="ECO:0000313" key="5">
    <source>
        <dbReference type="Proteomes" id="UP000245667"/>
    </source>
</evidence>
<feature type="transmembrane region" description="Helical" evidence="1">
    <location>
        <begin position="42"/>
        <end position="61"/>
    </location>
</feature>
<dbReference type="EMBL" id="QGGQ01000005">
    <property type="protein sequence ID" value="PWK23271.1"/>
    <property type="molecule type" value="Genomic_DNA"/>
</dbReference>
<dbReference type="InterPro" id="IPR006976">
    <property type="entry name" value="VanZ-like"/>
</dbReference>
<evidence type="ECO:0000313" key="4">
    <source>
        <dbReference type="EMBL" id="PWK23271.1"/>
    </source>
</evidence>
<dbReference type="Proteomes" id="UP000245667">
    <property type="component" value="Unassembled WGS sequence"/>
</dbReference>
<evidence type="ECO:0000313" key="6">
    <source>
        <dbReference type="Proteomes" id="UP000651837"/>
    </source>
</evidence>
<keyword evidence="1" id="KW-0472">Membrane</keyword>
<sequence>MHKRHLFAILFIGWMVFVTFSSLYSFEGDDLPTFSIPYADKIVHFTFYFVAVILGSLYFLSLNNPWAKTLVKIIKLALLLVVFGMVIEVIQGTLTVKRSGDVFDAMANSTGVAVGFIIILSQFYGQRGLK</sequence>
<keyword evidence="6" id="KW-1185">Reference proteome</keyword>
<keyword evidence="1" id="KW-0812">Transmembrane</keyword>
<protein>
    <submittedName>
        <fullName evidence="3">VanZ family protein</fullName>
    </submittedName>
    <submittedName>
        <fullName evidence="4">VanZ like protein</fullName>
    </submittedName>
</protein>
<keyword evidence="1" id="KW-1133">Transmembrane helix</keyword>
<accession>A0A316DYT5</accession>
<dbReference type="PANTHER" id="PTHR28008:SF1">
    <property type="entry name" value="DOMAIN PROTEIN, PUTATIVE (AFU_ORTHOLOGUE AFUA_3G10980)-RELATED"/>
    <property type="match status" value="1"/>
</dbReference>
<name>A0A316DYT5_9FLAO</name>